<dbReference type="InterPro" id="IPR016187">
    <property type="entry name" value="CTDL_fold"/>
</dbReference>
<dbReference type="SUPFAM" id="SSF56436">
    <property type="entry name" value="C-type lectin-like"/>
    <property type="match status" value="1"/>
</dbReference>
<evidence type="ECO:0000313" key="3">
    <source>
        <dbReference type="Proteomes" id="UP000280307"/>
    </source>
</evidence>
<organism evidence="2 3">
    <name type="scientific">Candidatus Viridilinea halotolerans</name>
    <dbReference type="NCBI Taxonomy" id="2491704"/>
    <lineage>
        <taxon>Bacteria</taxon>
        <taxon>Bacillati</taxon>
        <taxon>Chloroflexota</taxon>
        <taxon>Chloroflexia</taxon>
        <taxon>Chloroflexales</taxon>
        <taxon>Chloroflexineae</taxon>
        <taxon>Oscillochloridaceae</taxon>
        <taxon>Candidatus Viridilinea</taxon>
    </lineage>
</organism>
<dbReference type="InterPro" id="IPR051043">
    <property type="entry name" value="Sulfatase_Mod_Factor_Kinase"/>
</dbReference>
<dbReference type="InterPro" id="IPR005532">
    <property type="entry name" value="SUMF_dom"/>
</dbReference>
<dbReference type="InterPro" id="IPR027417">
    <property type="entry name" value="P-loop_NTPase"/>
</dbReference>
<feature type="domain" description="Sulfatase-modifying factor enzyme-like" evidence="1">
    <location>
        <begin position="347"/>
        <end position="595"/>
    </location>
</feature>
<accession>A0A426U7G3</accession>
<dbReference type="Pfam" id="PF03781">
    <property type="entry name" value="FGE-sulfatase"/>
    <property type="match status" value="1"/>
</dbReference>
<comment type="caution">
    <text evidence="2">The sequence shown here is derived from an EMBL/GenBank/DDBJ whole genome shotgun (WGS) entry which is preliminary data.</text>
</comment>
<dbReference type="AlphaFoldDB" id="A0A426U7G3"/>
<name>A0A426U7G3_9CHLR</name>
<dbReference type="Proteomes" id="UP000280307">
    <property type="component" value="Unassembled WGS sequence"/>
</dbReference>
<dbReference type="Gene3D" id="3.40.50.300">
    <property type="entry name" value="P-loop containing nucleotide triphosphate hydrolases"/>
    <property type="match status" value="1"/>
</dbReference>
<dbReference type="SUPFAM" id="SSF52540">
    <property type="entry name" value="P-loop containing nucleoside triphosphate hydrolases"/>
    <property type="match status" value="1"/>
</dbReference>
<reference evidence="2 3" key="1">
    <citation type="submission" date="2018-12" db="EMBL/GenBank/DDBJ databases">
        <title>Genome Sequence of Candidatus Viridilinea halotolerans isolated from saline sulfide-rich spring.</title>
        <authorList>
            <person name="Grouzdev D.S."/>
            <person name="Burganskaya E.I."/>
            <person name="Krutkina M.S."/>
            <person name="Sukhacheva M.V."/>
            <person name="Gorlenko V.M."/>
        </authorList>
    </citation>
    <scope>NUCLEOTIDE SEQUENCE [LARGE SCALE GENOMIC DNA]</scope>
    <source>
        <strain evidence="2">Chok-6</strain>
    </source>
</reference>
<dbReference type="Gene3D" id="3.90.1580.10">
    <property type="entry name" value="paralog of FGE (formylglycine-generating enzyme)"/>
    <property type="match status" value="1"/>
</dbReference>
<protein>
    <recommendedName>
        <fullName evidence="1">Sulfatase-modifying factor enzyme-like domain-containing protein</fullName>
    </recommendedName>
</protein>
<evidence type="ECO:0000313" key="2">
    <source>
        <dbReference type="EMBL" id="RRR76062.1"/>
    </source>
</evidence>
<dbReference type="InterPro" id="IPR042095">
    <property type="entry name" value="SUMF_sf"/>
</dbReference>
<gene>
    <name evidence="2" type="ORF">EI684_03590</name>
</gene>
<dbReference type="GO" id="GO:0120147">
    <property type="term" value="F:formylglycine-generating oxidase activity"/>
    <property type="evidence" value="ECO:0007669"/>
    <property type="project" value="TreeGrafter"/>
</dbReference>
<sequence length="605" mass="66555">MAPFSTTALAPDSPLFCGRQAELDWLLRRCHAEVTAYIALYGGRQNGKTSLLLRLEASLRPAMPVCRLDFQLIKGASATQAFAFVAERIAESVPPASDPRTVADGPGLHRFLSQALAQDKVARLVLILDEWGALPATTREALAHALRSIFDARLTMPVLRKLLVIFSGGVELYDLVVTEASSLHSVCVDHHLIDLGQDEAVALIADGLVAAGLDVTLATGMGHVVYSRVAGHPYLSQRLGTLLLEAYQRGQPLNAEAVVAAEERIRQSDPLLRHILNDLRASSLAAAARRLLSDPPFFTRLDDDMARLELAGLAKQAGTHWAVRNPLLAAIFAKQFAINIPAPTWLPRLVKVPAGPFLMGSNDADELAFDDEKPQHTLTLPDYWIGRTPITNAQFRPFVEGDGYTNRAYWTAVGWALRSRWQICQPACWADAEWNGDDYPVVGVSWFEAVAYCRWLSALTGHEFRLPSEAEWEKAARGPDGRIWPWGDAWDASRLNIGNIGRTTPVGHYPKGASPYGLLDMAGNVWEWCATKYGKGYPYQIEDEWVEPYIASNDATRVLRGGSWYSESERKYARGASCGHYGSHARNNNIGLRVVSHAPVVGSDE</sequence>
<proteinExistence type="predicted"/>
<evidence type="ECO:0000259" key="1">
    <source>
        <dbReference type="Pfam" id="PF03781"/>
    </source>
</evidence>
<dbReference type="EMBL" id="RSAS01000141">
    <property type="protein sequence ID" value="RRR76062.1"/>
    <property type="molecule type" value="Genomic_DNA"/>
</dbReference>
<dbReference type="PANTHER" id="PTHR23150">
    <property type="entry name" value="SULFATASE MODIFYING FACTOR 1, 2"/>
    <property type="match status" value="1"/>
</dbReference>
<dbReference type="PANTHER" id="PTHR23150:SF19">
    <property type="entry name" value="FORMYLGLYCINE-GENERATING ENZYME"/>
    <property type="match status" value="1"/>
</dbReference>